<dbReference type="AlphaFoldDB" id="A0A093F5Y3"/>
<dbReference type="PANTHER" id="PTHR13278">
    <property type="entry name" value="ZINC FINGER PROTEIN 830"/>
    <property type="match status" value="1"/>
</dbReference>
<evidence type="ECO:0000256" key="7">
    <source>
        <dbReference type="SAM" id="MobiDB-lite"/>
    </source>
</evidence>
<reference evidence="9 10" key="1">
    <citation type="submission" date="2014-04" db="EMBL/GenBank/DDBJ databases">
        <title>Genome evolution of avian class.</title>
        <authorList>
            <person name="Zhang G."/>
            <person name="Li C."/>
        </authorList>
    </citation>
    <scope>NUCLEOTIDE SEQUENCE [LARGE SCALE GENOMIC DNA]</scope>
    <source>
        <strain evidence="9">BGI_N341</strain>
    </source>
</reference>
<dbReference type="GO" id="GO:0044773">
    <property type="term" value="P:mitotic DNA damage checkpoint signaling"/>
    <property type="evidence" value="ECO:0007669"/>
    <property type="project" value="TreeGrafter"/>
</dbReference>
<evidence type="ECO:0000256" key="4">
    <source>
        <dbReference type="ARBA" id="ARBA00022771"/>
    </source>
</evidence>
<keyword evidence="10" id="KW-1185">Reference proteome</keyword>
<gene>
    <name evidence="9" type="ORF">N341_09181</name>
</gene>
<keyword evidence="5" id="KW-0862">Zinc</keyword>
<evidence type="ECO:0000256" key="1">
    <source>
        <dbReference type="ARBA" id="ARBA00004324"/>
    </source>
</evidence>
<keyword evidence="3" id="KW-0479">Metal-binding</keyword>
<protein>
    <submittedName>
        <fullName evidence="9">Zinc finger protein 830</fullName>
    </submittedName>
</protein>
<name>A0A093F5Y3_TYTAL</name>
<feature type="compositionally biased region" description="Basic and acidic residues" evidence="7">
    <location>
        <begin position="28"/>
        <end position="54"/>
    </location>
</feature>
<dbReference type="EMBL" id="KK383120">
    <property type="protein sequence ID" value="KFV49579.1"/>
    <property type="molecule type" value="Genomic_DNA"/>
</dbReference>
<comment type="subcellular location">
    <subcellularLocation>
        <location evidence="1">Nucleus speckle</location>
    </subcellularLocation>
</comment>
<feature type="compositionally biased region" description="Acidic residues" evidence="7">
    <location>
        <begin position="85"/>
        <end position="104"/>
    </location>
</feature>
<evidence type="ECO:0000256" key="3">
    <source>
        <dbReference type="ARBA" id="ARBA00022723"/>
    </source>
</evidence>
<dbReference type="Proteomes" id="UP000054190">
    <property type="component" value="Unassembled WGS sequence"/>
</dbReference>
<evidence type="ECO:0000256" key="2">
    <source>
        <dbReference type="ARBA" id="ARBA00022473"/>
    </source>
</evidence>
<keyword evidence="4" id="KW-0863">Zinc-finger</keyword>
<dbReference type="InterPro" id="IPR040050">
    <property type="entry name" value="ZNF830-like"/>
</dbReference>
<keyword evidence="6" id="KW-0539">Nucleus</keyword>
<dbReference type="GO" id="GO:0008270">
    <property type="term" value="F:zinc ion binding"/>
    <property type="evidence" value="ECO:0007669"/>
    <property type="project" value="UniProtKB-KW"/>
</dbReference>
<keyword evidence="2" id="KW-0217">Developmental protein</keyword>
<dbReference type="GO" id="GO:0005681">
    <property type="term" value="C:spliceosomal complex"/>
    <property type="evidence" value="ECO:0007669"/>
    <property type="project" value="InterPro"/>
</dbReference>
<dbReference type="GO" id="GO:0033260">
    <property type="term" value="P:nuclear DNA replication"/>
    <property type="evidence" value="ECO:0007669"/>
    <property type="project" value="TreeGrafter"/>
</dbReference>
<feature type="domain" description="ZNF380 coiled-coil" evidence="8">
    <location>
        <begin position="170"/>
        <end position="250"/>
    </location>
</feature>
<accession>A0A093F5Y3</accession>
<organism evidence="9 10">
    <name type="scientific">Tyto alba</name>
    <name type="common">Barn owl</name>
    <dbReference type="NCBI Taxonomy" id="56313"/>
    <lineage>
        <taxon>Eukaryota</taxon>
        <taxon>Metazoa</taxon>
        <taxon>Chordata</taxon>
        <taxon>Craniata</taxon>
        <taxon>Vertebrata</taxon>
        <taxon>Euteleostomi</taxon>
        <taxon>Archelosauria</taxon>
        <taxon>Archosauria</taxon>
        <taxon>Dinosauria</taxon>
        <taxon>Saurischia</taxon>
        <taxon>Theropoda</taxon>
        <taxon>Coelurosauria</taxon>
        <taxon>Aves</taxon>
        <taxon>Neognathae</taxon>
        <taxon>Neoaves</taxon>
        <taxon>Telluraves</taxon>
        <taxon>Strigiformes</taxon>
        <taxon>Tytonidae</taxon>
        <taxon>Tyto</taxon>
    </lineage>
</organism>
<evidence type="ECO:0000256" key="5">
    <source>
        <dbReference type="ARBA" id="ARBA00022833"/>
    </source>
</evidence>
<feature type="non-terminal residue" evidence="9">
    <location>
        <position position="1"/>
    </location>
</feature>
<evidence type="ECO:0000256" key="6">
    <source>
        <dbReference type="ARBA" id="ARBA00023242"/>
    </source>
</evidence>
<evidence type="ECO:0000313" key="9">
    <source>
        <dbReference type="EMBL" id="KFV49579.1"/>
    </source>
</evidence>
<feature type="compositionally biased region" description="Acidic residues" evidence="7">
    <location>
        <begin position="57"/>
        <end position="66"/>
    </location>
</feature>
<proteinExistence type="predicted"/>
<dbReference type="PANTHER" id="PTHR13278:SF0">
    <property type="entry name" value="ZINC FINGER PROTEIN 830"/>
    <property type="match status" value="1"/>
</dbReference>
<dbReference type="GO" id="GO:0033314">
    <property type="term" value="P:mitotic DNA replication checkpoint signaling"/>
    <property type="evidence" value="ECO:0007669"/>
    <property type="project" value="TreeGrafter"/>
</dbReference>
<feature type="region of interest" description="Disordered" evidence="7">
    <location>
        <begin position="1"/>
        <end position="130"/>
    </location>
</feature>
<feature type="non-terminal residue" evidence="9">
    <location>
        <position position="296"/>
    </location>
</feature>
<dbReference type="InterPro" id="IPR059039">
    <property type="entry name" value="ZNF380_CC"/>
</dbReference>
<dbReference type="Pfam" id="PF23406">
    <property type="entry name" value="ZNF380_CC"/>
    <property type="match status" value="1"/>
</dbReference>
<evidence type="ECO:0000259" key="8">
    <source>
        <dbReference type="Pfam" id="PF23406"/>
    </source>
</evidence>
<feature type="compositionally biased region" description="Low complexity" evidence="7">
    <location>
        <begin position="9"/>
        <end position="22"/>
    </location>
</feature>
<evidence type="ECO:0000313" key="10">
    <source>
        <dbReference type="Proteomes" id="UP000054190"/>
    </source>
</evidence>
<sequence length="296" mass="33539">QRVAELKSAKQTATGSAASTSSHPVKRKTVDVENTDLKRIKGKERKILTRHFPESTDFFDETDQDSANEQLSKGPGPSLLSGNYDNDDDDDDDDDDDEAEEEQDQSNKSSVTHKTEIPPPTEEVIANSLPADFFDSKTTAAPIVSHSGSIQKAEIQEKIVERKENTAEALPEGFFDDPEVDAKVRKVDAPKDQMDKEWDEFQKAMRQVNTISEAIVAEEDEEGRLDRQIGEIDEQIECYRRVELLRNRQDLMKEKLKEAMRLRATQEKEDEAIGSEDEEELQDLLSQDWRVKGALL</sequence>
<dbReference type="GO" id="GO:0003676">
    <property type="term" value="F:nucleic acid binding"/>
    <property type="evidence" value="ECO:0007669"/>
    <property type="project" value="InterPro"/>
</dbReference>